<organism evidence="1 2">
    <name type="scientific">Phaeosphaeria nodorum (strain SN15 / ATCC MYA-4574 / FGSC 10173)</name>
    <name type="common">Glume blotch fungus</name>
    <name type="synonym">Parastagonospora nodorum</name>
    <dbReference type="NCBI Taxonomy" id="321614"/>
    <lineage>
        <taxon>Eukaryota</taxon>
        <taxon>Fungi</taxon>
        <taxon>Dikarya</taxon>
        <taxon>Ascomycota</taxon>
        <taxon>Pezizomycotina</taxon>
        <taxon>Dothideomycetes</taxon>
        <taxon>Pleosporomycetidae</taxon>
        <taxon>Pleosporales</taxon>
        <taxon>Pleosporineae</taxon>
        <taxon>Phaeosphaeriaceae</taxon>
        <taxon>Parastagonospora</taxon>
    </lineage>
</organism>
<dbReference type="Proteomes" id="UP000663193">
    <property type="component" value="Chromosome 12"/>
</dbReference>
<proteinExistence type="predicted"/>
<sequence>MLSVCEQLRHILLYVLVRATLQPHNSITIDPQKARMQFPVGQSLDARKHHWKNAISQSTIDRRLHDAHISFIGLLPRRPANSKIGIRLVRSINFNKSTWTLHVGEQATLVNMSAVDKC</sequence>
<reference evidence="2" key="1">
    <citation type="journal article" date="2021" name="BMC Genomics">
        <title>Chromosome-level genome assembly and manually-curated proteome of model necrotroph Parastagonospora nodorum Sn15 reveals a genome-wide trove of candidate effector homologs, and redundancy of virulence-related functions within an accessory chromosome.</title>
        <authorList>
            <person name="Bertazzoni S."/>
            <person name="Jones D.A.B."/>
            <person name="Phan H.T."/>
            <person name="Tan K.-C."/>
            <person name="Hane J.K."/>
        </authorList>
    </citation>
    <scope>NUCLEOTIDE SEQUENCE [LARGE SCALE GENOMIC DNA]</scope>
    <source>
        <strain evidence="2">SN15 / ATCC MYA-4574 / FGSC 10173)</strain>
    </source>
</reference>
<evidence type="ECO:0000313" key="2">
    <source>
        <dbReference type="Proteomes" id="UP000663193"/>
    </source>
</evidence>
<protein>
    <submittedName>
        <fullName evidence="1">Uncharacterized protein</fullName>
    </submittedName>
</protein>
<dbReference type="EMBL" id="CP069034">
    <property type="protein sequence ID" value="QRD01205.1"/>
    <property type="molecule type" value="Genomic_DNA"/>
</dbReference>
<accession>A0A7U2I481</accession>
<dbReference type="AlphaFoldDB" id="A0A7U2I481"/>
<keyword evidence="2" id="KW-1185">Reference proteome</keyword>
<gene>
    <name evidence="1" type="ORF">JI435_438960</name>
</gene>
<evidence type="ECO:0000313" key="1">
    <source>
        <dbReference type="EMBL" id="QRD01205.1"/>
    </source>
</evidence>
<name>A0A7U2I481_PHANO</name>
<dbReference type="VEuPathDB" id="FungiDB:JI435_438960"/>